<dbReference type="SFLD" id="SFLDS00003">
    <property type="entry name" value="Haloacid_Dehalogenase"/>
    <property type="match status" value="1"/>
</dbReference>
<dbReference type="InterPro" id="IPR036412">
    <property type="entry name" value="HAD-like_sf"/>
</dbReference>
<evidence type="ECO:0000256" key="1">
    <source>
        <dbReference type="ARBA" id="ARBA00022801"/>
    </source>
</evidence>
<dbReference type="PRINTS" id="PR00413">
    <property type="entry name" value="HADHALOGNASE"/>
</dbReference>
<evidence type="ECO:0000313" key="2">
    <source>
        <dbReference type="EMBL" id="QDE41725.1"/>
    </source>
</evidence>
<dbReference type="SFLD" id="SFLDG01129">
    <property type="entry name" value="C1.5:_HAD__Beta-PGM__Phosphata"/>
    <property type="match status" value="1"/>
</dbReference>
<dbReference type="NCBIfam" id="TIGR01549">
    <property type="entry name" value="HAD-SF-IA-v1"/>
    <property type="match status" value="1"/>
</dbReference>
<dbReference type="Gene3D" id="1.20.120.1600">
    <property type="match status" value="1"/>
</dbReference>
<dbReference type="InterPro" id="IPR051540">
    <property type="entry name" value="S-2-haloacid_dehalogenase"/>
</dbReference>
<dbReference type="KEGG" id="lpy:FIV34_17810"/>
<dbReference type="SUPFAM" id="SSF56784">
    <property type="entry name" value="HAD-like"/>
    <property type="match status" value="1"/>
</dbReference>
<dbReference type="PANTHER" id="PTHR43316">
    <property type="entry name" value="HYDROLASE, HALOACID DELAHOGENASE-RELATED"/>
    <property type="match status" value="1"/>
</dbReference>
<dbReference type="Pfam" id="PF00702">
    <property type="entry name" value="Hydrolase"/>
    <property type="match status" value="1"/>
</dbReference>
<reference evidence="2 3" key="1">
    <citation type="submission" date="2019-06" db="EMBL/GenBank/DDBJ databases">
        <title>A complete genome sequence for Luteibacter pinisoli MAH-14.</title>
        <authorList>
            <person name="Baltrus D.A."/>
        </authorList>
    </citation>
    <scope>NUCLEOTIDE SEQUENCE [LARGE SCALE GENOMIC DNA]</scope>
    <source>
        <strain evidence="2 3">MAH-14</strain>
    </source>
</reference>
<organism evidence="2 3">
    <name type="scientific">Luteibacter pinisoli</name>
    <dbReference type="NCBI Taxonomy" id="2589080"/>
    <lineage>
        <taxon>Bacteria</taxon>
        <taxon>Pseudomonadati</taxon>
        <taxon>Pseudomonadota</taxon>
        <taxon>Gammaproteobacteria</taxon>
        <taxon>Lysobacterales</taxon>
        <taxon>Rhodanobacteraceae</taxon>
        <taxon>Luteibacter</taxon>
    </lineage>
</organism>
<dbReference type="OrthoDB" id="367448at2"/>
<name>A0A4Y5ZBS2_9GAMM</name>
<dbReference type="EMBL" id="CP041046">
    <property type="protein sequence ID" value="QDE41725.1"/>
    <property type="molecule type" value="Genomic_DNA"/>
</dbReference>
<keyword evidence="1 2" id="KW-0378">Hydrolase</keyword>
<dbReference type="AlphaFoldDB" id="A0A4Y5ZBS2"/>
<dbReference type="Gene3D" id="3.40.50.1000">
    <property type="entry name" value="HAD superfamily/HAD-like"/>
    <property type="match status" value="1"/>
</dbReference>
<gene>
    <name evidence="2" type="ORF">FIV34_17810</name>
</gene>
<evidence type="ECO:0000313" key="3">
    <source>
        <dbReference type="Proteomes" id="UP000316093"/>
    </source>
</evidence>
<dbReference type="InterPro" id="IPR006439">
    <property type="entry name" value="HAD-SF_hydro_IA"/>
</dbReference>
<dbReference type="InterPro" id="IPR023214">
    <property type="entry name" value="HAD_sf"/>
</dbReference>
<keyword evidence="3" id="KW-1185">Reference proteome</keyword>
<dbReference type="NCBIfam" id="TIGR01509">
    <property type="entry name" value="HAD-SF-IA-v3"/>
    <property type="match status" value="1"/>
</dbReference>
<dbReference type="PANTHER" id="PTHR43316:SF3">
    <property type="entry name" value="HALOACID DEHALOGENASE, TYPE II (AFU_ORTHOLOGUE AFUA_2G07750)-RELATED"/>
    <property type="match status" value="1"/>
</dbReference>
<dbReference type="GO" id="GO:0016787">
    <property type="term" value="F:hydrolase activity"/>
    <property type="evidence" value="ECO:0007669"/>
    <property type="project" value="UniProtKB-KW"/>
</dbReference>
<accession>A0A4Y5ZBS2</accession>
<sequence>MRPIRAVTLDLDDTLWPVLPALIEAEHCVDRWLKQHHPEVASAWPIEAMRELREKVAREHTHLAHDFSEQRRITIRQAFAACGIDDAPVDALWGIYFAARNNVELYPDALPGLLRIAKKLPVVSISNGNADLAVIGLDHLFHTRINASGAGVAKPDARIFLAAAEALGLPPGEILHVGDDPLLDVVGARDAGLRTVWLNRTGETWSHGPAPDLEFADMTALADWVDASAAPVG</sequence>
<dbReference type="RefSeq" id="WP_139986065.1">
    <property type="nucleotide sequence ID" value="NZ_CP041046.1"/>
</dbReference>
<proteinExistence type="predicted"/>
<dbReference type="Proteomes" id="UP000316093">
    <property type="component" value="Chromosome"/>
</dbReference>
<protein>
    <submittedName>
        <fullName evidence="2">HAD family hydrolase</fullName>
    </submittedName>
</protein>